<comment type="caution">
    <text evidence="1">The sequence shown here is derived from an EMBL/GenBank/DDBJ whole genome shotgun (WGS) entry which is preliminary data.</text>
</comment>
<evidence type="ECO:0000313" key="1">
    <source>
        <dbReference type="EMBL" id="KAI8529814.1"/>
    </source>
</evidence>
<dbReference type="EMBL" id="CM046398">
    <property type="protein sequence ID" value="KAI8529814.1"/>
    <property type="molecule type" value="Genomic_DNA"/>
</dbReference>
<protein>
    <submittedName>
        <fullName evidence="1">Uncharacterized protein</fullName>
    </submittedName>
</protein>
<accession>A0ACC0LMF9</accession>
<name>A0ACC0LMF9_RHOML</name>
<organism evidence="1 2">
    <name type="scientific">Rhododendron molle</name>
    <name type="common">Chinese azalea</name>
    <name type="synonym">Azalea mollis</name>
    <dbReference type="NCBI Taxonomy" id="49168"/>
    <lineage>
        <taxon>Eukaryota</taxon>
        <taxon>Viridiplantae</taxon>
        <taxon>Streptophyta</taxon>
        <taxon>Embryophyta</taxon>
        <taxon>Tracheophyta</taxon>
        <taxon>Spermatophyta</taxon>
        <taxon>Magnoliopsida</taxon>
        <taxon>eudicotyledons</taxon>
        <taxon>Gunneridae</taxon>
        <taxon>Pentapetalae</taxon>
        <taxon>asterids</taxon>
        <taxon>Ericales</taxon>
        <taxon>Ericaceae</taxon>
        <taxon>Ericoideae</taxon>
        <taxon>Rhodoreae</taxon>
        <taxon>Rhododendron</taxon>
    </lineage>
</organism>
<dbReference type="Proteomes" id="UP001062846">
    <property type="component" value="Chromosome 11"/>
</dbReference>
<proteinExistence type="predicted"/>
<reference evidence="1" key="1">
    <citation type="submission" date="2022-02" db="EMBL/GenBank/DDBJ databases">
        <title>Plant Genome Project.</title>
        <authorList>
            <person name="Zhang R.-G."/>
        </authorList>
    </citation>
    <scope>NUCLEOTIDE SEQUENCE</scope>
    <source>
        <strain evidence="1">AT1</strain>
    </source>
</reference>
<gene>
    <name evidence="1" type="ORF">RHMOL_Rhmol11G0003100</name>
</gene>
<sequence>MLERAKERNIIKGCKVEKLPIKYLGLPLGANPSRIKTWDPVIERTEKVLSVWRSQCIRQGEGLPLSVPTL</sequence>
<keyword evidence="2" id="KW-1185">Reference proteome</keyword>
<evidence type="ECO:0000313" key="2">
    <source>
        <dbReference type="Proteomes" id="UP001062846"/>
    </source>
</evidence>